<reference evidence="2" key="2">
    <citation type="submission" date="2014-07" db="EMBL/GenBank/DDBJ databases">
        <title>Genome sequence of Mangrovimonas yunxiaonensis.</title>
        <authorList>
            <person name="Li Y."/>
            <person name="Zheng T."/>
        </authorList>
    </citation>
    <scope>NUCLEOTIDE SEQUENCE [LARGE SCALE GENOMIC DNA]</scope>
    <source>
        <strain evidence="2">LY01</strain>
    </source>
</reference>
<name>A0A084TLV0_9FLAO</name>
<protein>
    <submittedName>
        <fullName evidence="1">Nitrite reductase</fullName>
    </submittedName>
</protein>
<comment type="caution">
    <text evidence="1">The sequence shown here is derived from an EMBL/GenBank/DDBJ whole genome shotgun (WGS) entry which is preliminary data.</text>
</comment>
<organism evidence="1 2">
    <name type="scientific">Mangrovimonas yunxiaonensis</name>
    <dbReference type="NCBI Taxonomy" id="1197477"/>
    <lineage>
        <taxon>Bacteria</taxon>
        <taxon>Pseudomonadati</taxon>
        <taxon>Bacteroidota</taxon>
        <taxon>Flavobacteriia</taxon>
        <taxon>Flavobacteriales</taxon>
        <taxon>Flavobacteriaceae</taxon>
        <taxon>Mangrovimonas</taxon>
    </lineage>
</organism>
<reference evidence="1 2" key="1">
    <citation type="journal article" date="2014" name="Genome Announc.">
        <title>Draft Genome Sequence of the Algicidal Bacterium Mangrovimonas yunxiaonensis Strain LY01.</title>
        <authorList>
            <person name="Li Y."/>
            <person name="Zhu H."/>
            <person name="Li C."/>
            <person name="Zhang H."/>
            <person name="Chen Z."/>
            <person name="Zheng W."/>
            <person name="Xu H."/>
            <person name="Zheng T."/>
        </authorList>
    </citation>
    <scope>NUCLEOTIDE SEQUENCE [LARGE SCALE GENOMIC DNA]</scope>
    <source>
        <strain evidence="1 2">LY01</strain>
    </source>
</reference>
<dbReference type="eggNOG" id="ENOG502ZCHI">
    <property type="taxonomic scope" value="Bacteria"/>
</dbReference>
<dbReference type="InterPro" id="IPR058087">
    <property type="entry name" value="XAC2610_dom"/>
</dbReference>
<dbReference type="AlphaFoldDB" id="A0A084TLV0"/>
<keyword evidence="2" id="KW-1185">Reference proteome</keyword>
<evidence type="ECO:0000313" key="1">
    <source>
        <dbReference type="EMBL" id="KFB01686.1"/>
    </source>
</evidence>
<dbReference type="EMBL" id="JPFK01000004">
    <property type="protein sequence ID" value="KFB01686.1"/>
    <property type="molecule type" value="Genomic_DNA"/>
</dbReference>
<dbReference type="NCBIfam" id="NF047539">
    <property type="entry name" value="XAC2610_fam"/>
    <property type="match status" value="1"/>
</dbReference>
<gene>
    <name evidence="1" type="ORF">IA57_04115</name>
</gene>
<dbReference type="OrthoDB" id="8431028at2"/>
<dbReference type="RefSeq" id="WP_036119596.1">
    <property type="nucleotide sequence ID" value="NZ_BMET01000005.1"/>
</dbReference>
<sequence length="195" mass="23022">MKKTLLILIILFSFELYSQEIIKFSDAEFEFCLTKECGETDCEITKIEVLKNGILKQTIKPSKNYFSKTFPNDQIFAIEDMNFDGKTDFRLMEFLPAGPNVPFLFWIYNPTNELFEENKDYGEITSPEFDYEKKQINSTWRNGCCEHGRDVYELTNGIPKLTERFVIGHNSEDKEYYEHWKVENGELKLIEKTVE</sequence>
<dbReference type="Proteomes" id="UP000028521">
    <property type="component" value="Unassembled WGS sequence"/>
</dbReference>
<accession>A0A084TLV0</accession>
<evidence type="ECO:0000313" key="2">
    <source>
        <dbReference type="Proteomes" id="UP000028521"/>
    </source>
</evidence>
<proteinExistence type="predicted"/>